<dbReference type="InterPro" id="IPR052021">
    <property type="entry name" value="Type-I_RS_S_subunit"/>
</dbReference>
<evidence type="ECO:0000256" key="2">
    <source>
        <dbReference type="ARBA" id="ARBA00022747"/>
    </source>
</evidence>
<evidence type="ECO:0000313" key="6">
    <source>
        <dbReference type="Proteomes" id="UP001205337"/>
    </source>
</evidence>
<dbReference type="PANTHER" id="PTHR30408">
    <property type="entry name" value="TYPE-1 RESTRICTION ENZYME ECOKI SPECIFICITY PROTEIN"/>
    <property type="match status" value="1"/>
</dbReference>
<dbReference type="GO" id="GO:0004519">
    <property type="term" value="F:endonuclease activity"/>
    <property type="evidence" value="ECO:0007669"/>
    <property type="project" value="UniProtKB-KW"/>
</dbReference>
<dbReference type="CDD" id="cd17248">
    <property type="entry name" value="RMtype1_S_AmiI-TRD2-CR2_like"/>
    <property type="match status" value="1"/>
</dbReference>
<dbReference type="Pfam" id="PF01420">
    <property type="entry name" value="Methylase_S"/>
    <property type="match status" value="2"/>
</dbReference>
<dbReference type="Proteomes" id="UP001205337">
    <property type="component" value="Unassembled WGS sequence"/>
</dbReference>
<dbReference type="Gene3D" id="3.90.220.20">
    <property type="entry name" value="DNA methylase specificity domains"/>
    <property type="match status" value="2"/>
</dbReference>
<proteinExistence type="inferred from homology"/>
<organism evidence="5 6">
    <name type="scientific">Protaetiibacter mangrovi</name>
    <dbReference type="NCBI Taxonomy" id="2970926"/>
    <lineage>
        <taxon>Bacteria</taxon>
        <taxon>Bacillati</taxon>
        <taxon>Actinomycetota</taxon>
        <taxon>Actinomycetes</taxon>
        <taxon>Micrococcales</taxon>
        <taxon>Microbacteriaceae</taxon>
        <taxon>Protaetiibacter</taxon>
    </lineage>
</organism>
<evidence type="ECO:0000256" key="3">
    <source>
        <dbReference type="ARBA" id="ARBA00023125"/>
    </source>
</evidence>
<keyword evidence="5" id="KW-0378">Hydrolase</keyword>
<keyword evidence="5" id="KW-0255">Endonuclease</keyword>
<keyword evidence="5" id="KW-0540">Nuclease</keyword>
<evidence type="ECO:0000256" key="1">
    <source>
        <dbReference type="ARBA" id="ARBA00010923"/>
    </source>
</evidence>
<comment type="caution">
    <text evidence="5">The sequence shown here is derived from an EMBL/GenBank/DDBJ whole genome shotgun (WGS) entry which is preliminary data.</text>
</comment>
<dbReference type="InterPro" id="IPR000055">
    <property type="entry name" value="Restrct_endonuc_typeI_TRD"/>
</dbReference>
<name>A0ABT1ZES5_9MICO</name>
<dbReference type="EC" id="3.1.21.-" evidence="5"/>
<dbReference type="GO" id="GO:0016787">
    <property type="term" value="F:hydrolase activity"/>
    <property type="evidence" value="ECO:0007669"/>
    <property type="project" value="UniProtKB-KW"/>
</dbReference>
<dbReference type="InterPro" id="IPR044946">
    <property type="entry name" value="Restrct_endonuc_typeI_TRD_sf"/>
</dbReference>
<reference evidence="5 6" key="1">
    <citation type="submission" date="2022-08" db="EMBL/GenBank/DDBJ databases">
        <authorList>
            <person name="Li F."/>
        </authorList>
    </citation>
    <scope>NUCLEOTIDE SEQUENCE [LARGE SCALE GENOMIC DNA]</scope>
    <source>
        <strain evidence="5 6">10F1B-8-1</strain>
    </source>
</reference>
<evidence type="ECO:0000259" key="4">
    <source>
        <dbReference type="Pfam" id="PF01420"/>
    </source>
</evidence>
<keyword evidence="3" id="KW-0238">DNA-binding</keyword>
<dbReference type="SUPFAM" id="SSF116734">
    <property type="entry name" value="DNA methylase specificity domain"/>
    <property type="match status" value="2"/>
</dbReference>
<dbReference type="PANTHER" id="PTHR30408:SF12">
    <property type="entry name" value="TYPE I RESTRICTION ENZYME MJAVIII SPECIFICITY SUBUNIT"/>
    <property type="match status" value="1"/>
</dbReference>
<dbReference type="EMBL" id="JANTHX010000005">
    <property type="protein sequence ID" value="MCS0499197.1"/>
    <property type="molecule type" value="Genomic_DNA"/>
</dbReference>
<comment type="similarity">
    <text evidence="1">Belongs to the type-I restriction system S methylase family.</text>
</comment>
<sequence>MSSSDLDGALDALPRGWEVRQIGRQAWVRARLGWKGLTADEYVDDGGHPMLATPNIKGVEIDFKSANRISSQRFEESPEIQLARGDVLLTKDGSTIGTVNMIRHLPEPATVNGSIAVISPRENLDGRFLYWVLVSEYAQSMFDRFREGMGVPHLFQRDINRIPIPAPPSSTQRRIADYLDRETAQIDTLISKQEQLIARLRERKQSTILRMTTRGTDSQALKDSTLEWIDQVPASWDVVNIRRVAEMKTGHTPSRTVDAYWENTTIPWFTLADVWQLRDGTRTYLGETANSISELGLANSAAELLPAGTVVLSRTASVGFTGIMPTPMATSQDFWNWVCSPALLPDYLVYVFRAMHDHFRSLMIGSTHKTIYQPVAAAIRIPLPPTDEQRRIVAQLDEQTAKIDTLIAKAERFIVLAKERRAALITAAVTGQLDVTAA</sequence>
<evidence type="ECO:0000313" key="5">
    <source>
        <dbReference type="EMBL" id="MCS0499197.1"/>
    </source>
</evidence>
<keyword evidence="6" id="KW-1185">Reference proteome</keyword>
<feature type="domain" description="Type I restriction modification DNA specificity" evidence="4">
    <location>
        <begin position="41"/>
        <end position="190"/>
    </location>
</feature>
<keyword evidence="2" id="KW-0680">Restriction system</keyword>
<feature type="domain" description="Type I restriction modification DNA specificity" evidence="4">
    <location>
        <begin position="234"/>
        <end position="404"/>
    </location>
</feature>
<dbReference type="Gene3D" id="1.10.287.1120">
    <property type="entry name" value="Bipartite methylase S protein"/>
    <property type="match status" value="1"/>
</dbReference>
<dbReference type="RefSeq" id="WP_258798216.1">
    <property type="nucleotide sequence ID" value="NZ_JANTHX010000005.1"/>
</dbReference>
<protein>
    <submittedName>
        <fullName evidence="5">Restriction endonuclease subunit S</fullName>
        <ecNumber evidence="5">3.1.21.-</ecNumber>
    </submittedName>
</protein>
<gene>
    <name evidence="5" type="ORF">NUH29_06500</name>
</gene>
<accession>A0ABT1ZES5</accession>